<gene>
    <name evidence="5" type="ORF">EJC49_09930</name>
</gene>
<evidence type="ECO:0000256" key="2">
    <source>
        <dbReference type="ARBA" id="ARBA00022679"/>
    </source>
</evidence>
<keyword evidence="2" id="KW-0808">Transferase</keyword>
<name>A0A429YYQ3_9HYPH</name>
<reference evidence="5 6" key="1">
    <citation type="submission" date="2018-12" db="EMBL/GenBank/DDBJ databases">
        <title>Mesorhizobium carbonis sp. nov., isolated from coal mine water.</title>
        <authorList>
            <person name="Xin W."/>
            <person name="Xu Z."/>
            <person name="Xiang F."/>
            <person name="Zhang J."/>
            <person name="Xi L."/>
            <person name="Liu J."/>
        </authorList>
    </citation>
    <scope>NUCLEOTIDE SEQUENCE [LARGE SCALE GENOMIC DNA]</scope>
    <source>
        <strain evidence="5 6">B2.3</strain>
    </source>
</reference>
<keyword evidence="6" id="KW-1185">Reference proteome</keyword>
<keyword evidence="3" id="KW-0949">S-adenosyl-L-methionine</keyword>
<keyword evidence="1" id="KW-0489">Methyltransferase</keyword>
<evidence type="ECO:0000256" key="4">
    <source>
        <dbReference type="ARBA" id="ARBA00022884"/>
    </source>
</evidence>
<dbReference type="GO" id="GO:0032259">
    <property type="term" value="P:methylation"/>
    <property type="evidence" value="ECO:0007669"/>
    <property type="project" value="UniProtKB-KW"/>
</dbReference>
<accession>A0A429YYQ3</accession>
<evidence type="ECO:0000256" key="3">
    <source>
        <dbReference type="ARBA" id="ARBA00022691"/>
    </source>
</evidence>
<dbReference type="InterPro" id="IPR029063">
    <property type="entry name" value="SAM-dependent_MTases_sf"/>
</dbReference>
<evidence type="ECO:0000313" key="6">
    <source>
        <dbReference type="Proteomes" id="UP000278398"/>
    </source>
</evidence>
<dbReference type="Pfam" id="PF00398">
    <property type="entry name" value="RrnaAD"/>
    <property type="match status" value="1"/>
</dbReference>
<evidence type="ECO:0000313" key="5">
    <source>
        <dbReference type="EMBL" id="RST86589.1"/>
    </source>
</evidence>
<dbReference type="OrthoDB" id="9805585at2"/>
<dbReference type="RefSeq" id="WP_126699770.1">
    <property type="nucleotide sequence ID" value="NZ_RWKW01000034.1"/>
</dbReference>
<dbReference type="AlphaFoldDB" id="A0A429YYQ3"/>
<comment type="caution">
    <text evidence="5">The sequence shown here is derived from an EMBL/GenBank/DDBJ whole genome shotgun (WGS) entry which is preliminary data.</text>
</comment>
<proteinExistence type="predicted"/>
<evidence type="ECO:0000256" key="1">
    <source>
        <dbReference type="ARBA" id="ARBA00022603"/>
    </source>
</evidence>
<dbReference type="Gene3D" id="3.40.50.150">
    <property type="entry name" value="Vaccinia Virus protein VP39"/>
    <property type="match status" value="1"/>
</dbReference>
<sequence>MPSPADSYKFIRAWLAHPLRVGSVIPSSNRLACLITVDVNSETGPVLEFGPGTGVFTKALIQRGVQPQDLTLVEIGSEFADALAEQYPRATIIRADAARLSPRQFELPRLHGLAISGLPLLAMPSGKVMRILKEAFGLLDADAGFYQFTYGWRCPVPDAVLNRLALKADKIGIVLSNFPPATVYRITRRKNPANSWFRQMTEATE</sequence>
<keyword evidence="4" id="KW-0694">RNA-binding</keyword>
<dbReference type="EMBL" id="RWKW01000034">
    <property type="protein sequence ID" value="RST86589.1"/>
    <property type="molecule type" value="Genomic_DNA"/>
</dbReference>
<evidence type="ECO:0008006" key="7">
    <source>
        <dbReference type="Google" id="ProtNLM"/>
    </source>
</evidence>
<dbReference type="Proteomes" id="UP000278398">
    <property type="component" value="Unassembled WGS sequence"/>
</dbReference>
<protein>
    <recommendedName>
        <fullName evidence="7">Phospholipid N-methyltransferase</fullName>
    </recommendedName>
</protein>
<organism evidence="5 6">
    <name type="scientific">Aquibium carbonis</name>
    <dbReference type="NCBI Taxonomy" id="2495581"/>
    <lineage>
        <taxon>Bacteria</taxon>
        <taxon>Pseudomonadati</taxon>
        <taxon>Pseudomonadota</taxon>
        <taxon>Alphaproteobacteria</taxon>
        <taxon>Hyphomicrobiales</taxon>
        <taxon>Phyllobacteriaceae</taxon>
        <taxon>Aquibium</taxon>
    </lineage>
</organism>
<dbReference type="InterPro" id="IPR001737">
    <property type="entry name" value="KsgA/Erm"/>
</dbReference>
<dbReference type="GO" id="GO:0008168">
    <property type="term" value="F:methyltransferase activity"/>
    <property type="evidence" value="ECO:0007669"/>
    <property type="project" value="UniProtKB-KW"/>
</dbReference>
<dbReference type="GO" id="GO:0003723">
    <property type="term" value="F:RNA binding"/>
    <property type="evidence" value="ECO:0007669"/>
    <property type="project" value="UniProtKB-KW"/>
</dbReference>
<dbReference type="SUPFAM" id="SSF53335">
    <property type="entry name" value="S-adenosyl-L-methionine-dependent methyltransferases"/>
    <property type="match status" value="1"/>
</dbReference>